<evidence type="ECO:0000256" key="2">
    <source>
        <dbReference type="ARBA" id="ARBA00009347"/>
    </source>
</evidence>
<evidence type="ECO:0000259" key="8">
    <source>
        <dbReference type="Pfam" id="PF02770"/>
    </source>
</evidence>
<evidence type="ECO:0000256" key="6">
    <source>
        <dbReference type="RuleBase" id="RU362125"/>
    </source>
</evidence>
<dbReference type="Gene3D" id="2.40.110.10">
    <property type="entry name" value="Butyryl-CoA Dehydrogenase, subunit A, domain 2"/>
    <property type="match status" value="1"/>
</dbReference>
<dbReference type="Pfam" id="PF02770">
    <property type="entry name" value="Acyl-CoA_dh_M"/>
    <property type="match status" value="1"/>
</dbReference>
<dbReference type="InterPro" id="IPR006089">
    <property type="entry name" value="Acyl-CoA_DH_CS"/>
</dbReference>
<evidence type="ECO:0000259" key="9">
    <source>
        <dbReference type="Pfam" id="PF02771"/>
    </source>
</evidence>
<gene>
    <name evidence="10" type="ORF">C8259_18380</name>
</gene>
<feature type="domain" description="Acyl-CoA oxidase/dehydrogenase middle" evidence="8">
    <location>
        <begin position="121"/>
        <end position="213"/>
    </location>
</feature>
<evidence type="ECO:0000259" key="7">
    <source>
        <dbReference type="Pfam" id="PF00441"/>
    </source>
</evidence>
<proteinExistence type="inferred from homology"/>
<dbReference type="PANTHER" id="PTHR43831:SF1">
    <property type="entry name" value="ISOBUTYRYL-COA DEHYDROGENASE, MITOCHONDRIAL"/>
    <property type="match status" value="1"/>
</dbReference>
<feature type="domain" description="Acyl-CoA dehydrogenase/oxidase N-terminal" evidence="9">
    <location>
        <begin position="6"/>
        <end position="115"/>
    </location>
</feature>
<dbReference type="Gene3D" id="1.10.540.10">
    <property type="entry name" value="Acyl-CoA dehydrogenase/oxidase, N-terminal domain"/>
    <property type="match status" value="1"/>
</dbReference>
<dbReference type="InterPro" id="IPR037069">
    <property type="entry name" value="AcylCoA_DH/ox_N_sf"/>
</dbReference>
<keyword evidence="4 6" id="KW-0274">FAD</keyword>
<evidence type="ECO:0000256" key="5">
    <source>
        <dbReference type="ARBA" id="ARBA00023002"/>
    </source>
</evidence>
<feature type="domain" description="Acyl-CoA dehydrogenase/oxidase C-terminal" evidence="7">
    <location>
        <begin position="226"/>
        <end position="375"/>
    </location>
</feature>
<dbReference type="RefSeq" id="WP_063026438.1">
    <property type="nucleotide sequence ID" value="NZ_JBIDCJ010000001.1"/>
</dbReference>
<dbReference type="EMBL" id="PYHS01000009">
    <property type="protein sequence ID" value="PSR61527.1"/>
    <property type="molecule type" value="Genomic_DNA"/>
</dbReference>
<accession>A0A2T2Z182</accession>
<keyword evidence="3 6" id="KW-0285">Flavoprotein</keyword>
<evidence type="ECO:0000256" key="4">
    <source>
        <dbReference type="ARBA" id="ARBA00022827"/>
    </source>
</evidence>
<dbReference type="GO" id="GO:0050660">
    <property type="term" value="F:flavin adenine dinucleotide binding"/>
    <property type="evidence" value="ECO:0007669"/>
    <property type="project" value="InterPro"/>
</dbReference>
<dbReference type="PANTHER" id="PTHR43831">
    <property type="entry name" value="ISOBUTYRYL-COA DEHYDROGENASE"/>
    <property type="match status" value="1"/>
</dbReference>
<dbReference type="AlphaFoldDB" id="A0A2T2Z182"/>
<comment type="cofactor">
    <cofactor evidence="1 6">
        <name>FAD</name>
        <dbReference type="ChEBI" id="CHEBI:57692"/>
    </cofactor>
</comment>
<organism evidence="10 11">
    <name type="scientific">Nocardia nova</name>
    <dbReference type="NCBI Taxonomy" id="37330"/>
    <lineage>
        <taxon>Bacteria</taxon>
        <taxon>Bacillati</taxon>
        <taxon>Actinomycetota</taxon>
        <taxon>Actinomycetes</taxon>
        <taxon>Mycobacteriales</taxon>
        <taxon>Nocardiaceae</taxon>
        <taxon>Nocardia</taxon>
    </lineage>
</organism>
<evidence type="ECO:0000256" key="3">
    <source>
        <dbReference type="ARBA" id="ARBA00022630"/>
    </source>
</evidence>
<dbReference type="InterPro" id="IPR013786">
    <property type="entry name" value="AcylCoA_DH/ox_N"/>
</dbReference>
<dbReference type="InterPro" id="IPR006091">
    <property type="entry name" value="Acyl-CoA_Oxase/DH_mid-dom"/>
</dbReference>
<dbReference type="PIRSF" id="PIRSF016578">
    <property type="entry name" value="HsaA"/>
    <property type="match status" value="1"/>
</dbReference>
<dbReference type="InterPro" id="IPR052547">
    <property type="entry name" value="Mito_Isobutyryl-CoADH"/>
</dbReference>
<dbReference type="SUPFAM" id="SSF56645">
    <property type="entry name" value="Acyl-CoA dehydrogenase NM domain-like"/>
    <property type="match status" value="1"/>
</dbReference>
<dbReference type="Pfam" id="PF00441">
    <property type="entry name" value="Acyl-CoA_dh_1"/>
    <property type="match status" value="1"/>
</dbReference>
<dbReference type="SUPFAM" id="SSF47203">
    <property type="entry name" value="Acyl-CoA dehydrogenase C-terminal domain-like"/>
    <property type="match status" value="1"/>
</dbReference>
<evidence type="ECO:0000256" key="1">
    <source>
        <dbReference type="ARBA" id="ARBA00001974"/>
    </source>
</evidence>
<comment type="caution">
    <text evidence="10">The sequence shown here is derived from an EMBL/GenBank/DDBJ whole genome shotgun (WGS) entry which is preliminary data.</text>
</comment>
<protein>
    <submittedName>
        <fullName evidence="10">Acyl-CoA dehydrogenase</fullName>
    </submittedName>
</protein>
<name>A0A2T2Z182_9NOCA</name>
<dbReference type="FunFam" id="1.20.140.10:FF:000001">
    <property type="entry name" value="Acyl-CoA dehydrogenase"/>
    <property type="match status" value="1"/>
</dbReference>
<dbReference type="InterPro" id="IPR046373">
    <property type="entry name" value="Acyl-CoA_Oxase/DH_mid-dom_sf"/>
</dbReference>
<dbReference type="InterPro" id="IPR036250">
    <property type="entry name" value="AcylCo_DH-like_C"/>
</dbReference>
<dbReference type="GO" id="GO:0003995">
    <property type="term" value="F:acyl-CoA dehydrogenase activity"/>
    <property type="evidence" value="ECO:0007669"/>
    <property type="project" value="InterPro"/>
</dbReference>
<reference evidence="10 11" key="1">
    <citation type="submission" date="2018-02" db="EMBL/GenBank/DDBJ databases">
        <title>8 Nocardia nova and 1 Nocardia cyriacigeorgica strain used for evolution to TMP-SMX.</title>
        <authorList>
            <person name="Mehta H."/>
            <person name="Weng J."/>
            <person name="Shamoo Y."/>
        </authorList>
    </citation>
    <scope>NUCLEOTIDE SEQUENCE [LARGE SCALE GENOMIC DNA]</scope>
    <source>
        <strain evidence="10 11">ATCC 33727</strain>
    </source>
</reference>
<dbReference type="Pfam" id="PF02771">
    <property type="entry name" value="Acyl-CoA_dh_N"/>
    <property type="match status" value="1"/>
</dbReference>
<keyword evidence="5 6" id="KW-0560">Oxidoreductase</keyword>
<dbReference type="InterPro" id="IPR009100">
    <property type="entry name" value="AcylCoA_DH/oxidase_NM_dom_sf"/>
</dbReference>
<dbReference type="PROSITE" id="PS00073">
    <property type="entry name" value="ACYL_COA_DH_2"/>
    <property type="match status" value="1"/>
</dbReference>
<dbReference type="Gene3D" id="1.20.140.10">
    <property type="entry name" value="Butyryl-CoA Dehydrogenase, subunit A, domain 3"/>
    <property type="match status" value="1"/>
</dbReference>
<dbReference type="FunFam" id="2.40.110.10:FF:000009">
    <property type="entry name" value="Acyl-CoA dehydrogenase"/>
    <property type="match status" value="1"/>
</dbReference>
<evidence type="ECO:0000313" key="11">
    <source>
        <dbReference type="Proteomes" id="UP000241647"/>
    </source>
</evidence>
<dbReference type="Proteomes" id="UP000241647">
    <property type="component" value="Unassembled WGS sequence"/>
</dbReference>
<evidence type="ECO:0000313" key="10">
    <source>
        <dbReference type="EMBL" id="PSR61527.1"/>
    </source>
</evidence>
<comment type="similarity">
    <text evidence="2 6">Belongs to the acyl-CoA dehydrogenase family.</text>
</comment>
<sequence length="379" mass="40330">MFVLDEDEQAIVDTARGFADELLAPNALEWDEHKHFPIDVLRKAGSLGMGGIYVGEDVGGSGLRRVDAVRIFEQLATGCPAIAAYISIHNMAAWMIDSYGTEAQRNRWLPGLTSMDLLASYALTEPGVGSDAAALSTRAVRDGDDYLLTGVKQFISGAGSTDVYVLMARTDDAGARGISAFIVPADTPGLSFGANEKKMGWNAQPTRQVILDEARVPAANLLGGEGNGFRIAMNGLNGGRLNIAACSLGGGQTALDRTVAYMAQRKAFGARLLDNAALQFDLADMRTSLEAARTLLWRAAAALDADAADKVELCAMAKRFATDAGFEVANKALQLHGGYGYLAEYGIEKIVRDLRVHQILEGTNEIMRVVVARSVVGAA</sequence>
<dbReference type="InterPro" id="IPR009075">
    <property type="entry name" value="AcylCo_DH/oxidase_C"/>
</dbReference>